<dbReference type="OrthoDB" id="3625478at2759"/>
<sequence length="339" mass="36808">MASVKPAILHYVAAIATATPQLLNRAGYASKLAYFGMLTALAGPCDLTTSPDGAIWAEDILVDEIARVDVNTGDVTEYDIPFTNGPVITTPEIASRGALACAIQPGNDGMLYAASGIRNQFVRINPTAKNIDVFTQTPFKPLGNLQPLNDLWLGPTGMFFSQTTNNVILHFDYKTEEFTNWEVPTPLGGPVEIYYASDDGLRFCEFTGQKIGRLNATDGTFKEYPIPLTLLGPVVMRAETQGQYLWFAAFLANAIGRIDMYTREIDGDGNIRFSTATQNTLNNLTPSTGEITTVQQPGTLLTAPISVPPAVDIATHYGPGNAIWFTEVANNRIGRYNLD</sequence>
<reference evidence="1 2" key="1">
    <citation type="submission" date="2016-03" db="EMBL/GenBank/DDBJ databases">
        <authorList>
            <person name="Ploux O."/>
        </authorList>
    </citation>
    <scope>NUCLEOTIDE SEQUENCE [LARGE SCALE GENOMIC DNA]</scope>
    <source>
        <strain evidence="1 2">UAMH 11012</strain>
    </source>
</reference>
<evidence type="ECO:0008006" key="3">
    <source>
        <dbReference type="Google" id="ProtNLM"/>
    </source>
</evidence>
<dbReference type="PANTHER" id="PTHR40274">
    <property type="entry name" value="VIRGINIAMYCIN B LYASE"/>
    <property type="match status" value="1"/>
</dbReference>
<keyword evidence="2" id="KW-1185">Reference proteome</keyword>
<dbReference type="SUPFAM" id="SSF63829">
    <property type="entry name" value="Calcium-dependent phosphotriesterase"/>
    <property type="match status" value="1"/>
</dbReference>
<accession>A0A1L7XVZ0</accession>
<dbReference type="Proteomes" id="UP000184330">
    <property type="component" value="Unassembled WGS sequence"/>
</dbReference>
<dbReference type="EMBL" id="FJOG01000066">
    <property type="protein sequence ID" value="CZR69203.1"/>
    <property type="molecule type" value="Genomic_DNA"/>
</dbReference>
<dbReference type="AlphaFoldDB" id="A0A1L7XVZ0"/>
<dbReference type="PANTHER" id="PTHR40274:SF3">
    <property type="entry name" value="VIRGINIAMYCIN B LYASE"/>
    <property type="match status" value="1"/>
</dbReference>
<dbReference type="Pfam" id="PF24684">
    <property type="entry name" value="Vgb_lyase"/>
    <property type="match status" value="1"/>
</dbReference>
<name>A0A1L7XVZ0_9HELO</name>
<organism evidence="1 2">
    <name type="scientific">Phialocephala subalpina</name>
    <dbReference type="NCBI Taxonomy" id="576137"/>
    <lineage>
        <taxon>Eukaryota</taxon>
        <taxon>Fungi</taxon>
        <taxon>Dikarya</taxon>
        <taxon>Ascomycota</taxon>
        <taxon>Pezizomycotina</taxon>
        <taxon>Leotiomycetes</taxon>
        <taxon>Helotiales</taxon>
        <taxon>Mollisiaceae</taxon>
        <taxon>Phialocephala</taxon>
        <taxon>Phialocephala fortinii species complex</taxon>
    </lineage>
</organism>
<dbReference type="InterPro" id="IPR051344">
    <property type="entry name" value="Vgb"/>
</dbReference>
<gene>
    <name evidence="1" type="ORF">PAC_19103</name>
</gene>
<evidence type="ECO:0000313" key="1">
    <source>
        <dbReference type="EMBL" id="CZR69203.1"/>
    </source>
</evidence>
<proteinExistence type="predicted"/>
<protein>
    <recommendedName>
        <fullName evidence="3">SMP-30/Gluconolactonase/LRE-like region domain-containing protein</fullName>
    </recommendedName>
</protein>
<dbReference type="Gene3D" id="2.130.10.10">
    <property type="entry name" value="YVTN repeat-like/Quinoprotein amine dehydrogenase"/>
    <property type="match status" value="2"/>
</dbReference>
<dbReference type="InterPro" id="IPR015943">
    <property type="entry name" value="WD40/YVTN_repeat-like_dom_sf"/>
</dbReference>
<evidence type="ECO:0000313" key="2">
    <source>
        <dbReference type="Proteomes" id="UP000184330"/>
    </source>
</evidence>